<accession>A0AA38LHQ3</accession>
<dbReference type="EMBL" id="JAHRHJ020000002">
    <property type="protein sequence ID" value="KAH9325323.1"/>
    <property type="molecule type" value="Genomic_DNA"/>
</dbReference>
<comment type="similarity">
    <text evidence="1">Belongs to the ARG7 family.</text>
</comment>
<dbReference type="InterPro" id="IPR003676">
    <property type="entry name" value="SAUR_fam"/>
</dbReference>
<dbReference type="Proteomes" id="UP000824469">
    <property type="component" value="Unassembled WGS sequence"/>
</dbReference>
<sequence length="109" mass="12773">MREGHLAIYTAEEGCWLRRFVILVDYLKQPVFKDLLRLAEEEFRFDYHTGTLTIPCEPLRLEEIINGMEDSQLYSRAATATANSVPYKLWTSRRSSRRSYLTSHLKTVT</sequence>
<dbReference type="PANTHER" id="PTHR31374">
    <property type="entry name" value="AUXIN-INDUCED PROTEIN-LIKE-RELATED"/>
    <property type="match status" value="1"/>
</dbReference>
<reference evidence="2 3" key="1">
    <citation type="journal article" date="2021" name="Nat. Plants">
        <title>The Taxus genome provides insights into paclitaxel biosynthesis.</title>
        <authorList>
            <person name="Xiong X."/>
            <person name="Gou J."/>
            <person name="Liao Q."/>
            <person name="Li Y."/>
            <person name="Zhou Q."/>
            <person name="Bi G."/>
            <person name="Li C."/>
            <person name="Du R."/>
            <person name="Wang X."/>
            <person name="Sun T."/>
            <person name="Guo L."/>
            <person name="Liang H."/>
            <person name="Lu P."/>
            <person name="Wu Y."/>
            <person name="Zhang Z."/>
            <person name="Ro D.K."/>
            <person name="Shang Y."/>
            <person name="Huang S."/>
            <person name="Yan J."/>
        </authorList>
    </citation>
    <scope>NUCLEOTIDE SEQUENCE [LARGE SCALE GENOMIC DNA]</scope>
    <source>
        <strain evidence="2">Ta-2019</strain>
    </source>
</reference>
<evidence type="ECO:0000313" key="3">
    <source>
        <dbReference type="Proteomes" id="UP000824469"/>
    </source>
</evidence>
<proteinExistence type="inferred from homology"/>
<name>A0AA38LHQ3_TAXCH</name>
<gene>
    <name evidence="2" type="ORF">KI387_005501</name>
</gene>
<evidence type="ECO:0000313" key="2">
    <source>
        <dbReference type="EMBL" id="KAH9325323.1"/>
    </source>
</evidence>
<keyword evidence="3" id="KW-1185">Reference proteome</keyword>
<dbReference type="PANTHER" id="PTHR31374:SF32">
    <property type="entry name" value="SAUR FAMILY PROTEIN"/>
    <property type="match status" value="1"/>
</dbReference>
<dbReference type="AlphaFoldDB" id="A0AA38LHQ3"/>
<dbReference type="GO" id="GO:0009733">
    <property type="term" value="P:response to auxin"/>
    <property type="evidence" value="ECO:0007669"/>
    <property type="project" value="InterPro"/>
</dbReference>
<protein>
    <recommendedName>
        <fullName evidence="4">Small auxin up regulated protein</fullName>
    </recommendedName>
</protein>
<organism evidence="2 3">
    <name type="scientific">Taxus chinensis</name>
    <name type="common">Chinese yew</name>
    <name type="synonym">Taxus wallichiana var. chinensis</name>
    <dbReference type="NCBI Taxonomy" id="29808"/>
    <lineage>
        <taxon>Eukaryota</taxon>
        <taxon>Viridiplantae</taxon>
        <taxon>Streptophyta</taxon>
        <taxon>Embryophyta</taxon>
        <taxon>Tracheophyta</taxon>
        <taxon>Spermatophyta</taxon>
        <taxon>Pinopsida</taxon>
        <taxon>Pinidae</taxon>
        <taxon>Conifers II</taxon>
        <taxon>Cupressales</taxon>
        <taxon>Taxaceae</taxon>
        <taxon>Taxus</taxon>
    </lineage>
</organism>
<evidence type="ECO:0000256" key="1">
    <source>
        <dbReference type="ARBA" id="ARBA00006974"/>
    </source>
</evidence>
<dbReference type="Pfam" id="PF02519">
    <property type="entry name" value="Auxin_inducible"/>
    <property type="match status" value="1"/>
</dbReference>
<comment type="caution">
    <text evidence="2">The sequence shown here is derived from an EMBL/GenBank/DDBJ whole genome shotgun (WGS) entry which is preliminary data.</text>
</comment>
<feature type="non-terminal residue" evidence="2">
    <location>
        <position position="109"/>
    </location>
</feature>
<evidence type="ECO:0008006" key="4">
    <source>
        <dbReference type="Google" id="ProtNLM"/>
    </source>
</evidence>